<protein>
    <submittedName>
        <fullName evidence="1">Uncharacterized protein</fullName>
    </submittedName>
</protein>
<name>A0A9E7SNL7_THEAG</name>
<organism evidence="1 2">
    <name type="scientific">Thermococcus aggregans</name>
    <dbReference type="NCBI Taxonomy" id="110163"/>
    <lineage>
        <taxon>Archaea</taxon>
        <taxon>Methanobacteriati</taxon>
        <taxon>Methanobacteriota</taxon>
        <taxon>Thermococci</taxon>
        <taxon>Thermococcales</taxon>
        <taxon>Thermococcaceae</taxon>
        <taxon>Thermococcus</taxon>
    </lineage>
</organism>
<dbReference type="AlphaFoldDB" id="A0A9E7SNL7"/>
<gene>
    <name evidence="1" type="ORF">NF865_09115</name>
</gene>
<dbReference type="EMBL" id="CP099582">
    <property type="protein sequence ID" value="USS40450.1"/>
    <property type="molecule type" value="Genomic_DNA"/>
</dbReference>
<dbReference type="RefSeq" id="WP_253304406.1">
    <property type="nucleotide sequence ID" value="NZ_CP099582.1"/>
</dbReference>
<evidence type="ECO:0000313" key="2">
    <source>
        <dbReference type="Proteomes" id="UP001055732"/>
    </source>
</evidence>
<proteinExistence type="predicted"/>
<keyword evidence="2" id="KW-1185">Reference proteome</keyword>
<dbReference type="KEGG" id="tagg:NF865_09115"/>
<sequence length="65" mass="7467">MRKVPTENHEFEIEGEAIGRKDYHLLNSAKTGALKFKVEDAFVLTFAQDVYRSKKAKNGHGLFRK</sequence>
<reference evidence="1" key="1">
    <citation type="journal article" date="1998" name="Int. J. Syst. Bacteriol. 48 Pt">
        <title>Thermococcus guaymasensis sp. nov. and Thermococcus aggregans sp. nov., two novel thermophilic archaea isolated from the Guaymas Basin hydrothermal vent site.</title>
        <authorList>
            <person name="Canganella F."/>
            <person name="Jones W.J."/>
            <person name="Gambacorta A."/>
            <person name="Antranikian G."/>
        </authorList>
    </citation>
    <scope>NUCLEOTIDE SEQUENCE</scope>
    <source>
        <strain evidence="1">TY</strain>
    </source>
</reference>
<reference evidence="1" key="2">
    <citation type="submission" date="2022-06" db="EMBL/GenBank/DDBJ databases">
        <authorList>
            <person name="Park Y.-J."/>
        </authorList>
    </citation>
    <scope>NUCLEOTIDE SEQUENCE</scope>
    <source>
        <strain evidence="1">TY</strain>
    </source>
</reference>
<accession>A0A9E7SNL7</accession>
<evidence type="ECO:0000313" key="1">
    <source>
        <dbReference type="EMBL" id="USS40450.1"/>
    </source>
</evidence>
<dbReference type="Proteomes" id="UP001055732">
    <property type="component" value="Chromosome"/>
</dbReference>